<evidence type="ECO:0000256" key="1">
    <source>
        <dbReference type="SAM" id="SignalP"/>
    </source>
</evidence>
<accession>A0A956RRC7</accession>
<keyword evidence="1" id="KW-0732">Signal</keyword>
<feature type="chain" id="PRO_5037902343" description="Capsule assembly Wzi family protein" evidence="1">
    <location>
        <begin position="30"/>
        <end position="357"/>
    </location>
</feature>
<reference evidence="2" key="2">
    <citation type="journal article" date="2021" name="Microbiome">
        <title>Successional dynamics and alternative stable states in a saline activated sludge microbial community over 9 years.</title>
        <authorList>
            <person name="Wang Y."/>
            <person name="Ye J."/>
            <person name="Ju F."/>
            <person name="Liu L."/>
            <person name="Boyd J.A."/>
            <person name="Deng Y."/>
            <person name="Parks D.H."/>
            <person name="Jiang X."/>
            <person name="Yin X."/>
            <person name="Woodcroft B.J."/>
            <person name="Tyson G.W."/>
            <person name="Hugenholtz P."/>
            <person name="Polz M.F."/>
            <person name="Zhang T."/>
        </authorList>
    </citation>
    <scope>NUCLEOTIDE SEQUENCE</scope>
    <source>
        <strain evidence="2">HKST-UBA01</strain>
    </source>
</reference>
<dbReference type="Proteomes" id="UP000697710">
    <property type="component" value="Unassembled WGS sequence"/>
</dbReference>
<dbReference type="Gene3D" id="2.40.160.50">
    <property type="entry name" value="membrane protein fhac: a member of the omp85/tpsb transporter family"/>
    <property type="match status" value="1"/>
</dbReference>
<reference evidence="2" key="1">
    <citation type="submission" date="2020-04" db="EMBL/GenBank/DDBJ databases">
        <authorList>
            <person name="Zhang T."/>
        </authorList>
    </citation>
    <scope>NUCLEOTIDE SEQUENCE</scope>
    <source>
        <strain evidence="2">HKST-UBA01</strain>
    </source>
</reference>
<evidence type="ECO:0000313" key="3">
    <source>
        <dbReference type="Proteomes" id="UP000697710"/>
    </source>
</evidence>
<evidence type="ECO:0008006" key="4">
    <source>
        <dbReference type="Google" id="ProtNLM"/>
    </source>
</evidence>
<gene>
    <name evidence="2" type="ORF">KC729_19660</name>
</gene>
<dbReference type="AlphaFoldDB" id="A0A956RRC7"/>
<protein>
    <recommendedName>
        <fullName evidence="4">Capsule assembly Wzi family protein</fullName>
    </recommendedName>
</protein>
<comment type="caution">
    <text evidence="2">The sequence shown here is derived from an EMBL/GenBank/DDBJ whole genome shotgun (WGS) entry which is preliminary data.</text>
</comment>
<dbReference type="EMBL" id="JAGQHR010000895">
    <property type="protein sequence ID" value="MCA9729910.1"/>
    <property type="molecule type" value="Genomic_DNA"/>
</dbReference>
<evidence type="ECO:0000313" key="2">
    <source>
        <dbReference type="EMBL" id="MCA9729910.1"/>
    </source>
</evidence>
<organism evidence="2 3">
    <name type="scientific">Eiseniibacteriota bacterium</name>
    <dbReference type="NCBI Taxonomy" id="2212470"/>
    <lineage>
        <taxon>Bacteria</taxon>
        <taxon>Candidatus Eiseniibacteriota</taxon>
    </lineage>
</organism>
<feature type="signal peptide" evidence="1">
    <location>
        <begin position="1"/>
        <end position="29"/>
    </location>
</feature>
<sequence>MFRANCTRRLVKLSCLAMVLLLLPQLAHAERFKRVDRDWRGHRDLEPGKQTGELFEEFFPALDPGWAPEASEWIRLDRESRLGFGYGATLNRVDGFGLLLSEELRSRGRGPSLRAYEGYGFTSEEWSGAVEVALHPLVRDLEVGARWADETTAWPIPRQAVTADENFLAAFFSREDFSDYLRRRGRAMFLRYRPNAQHGAAVSYLQETHSSRRRRIAQFGIFGGRERFDSNPPVDEGKWNAIQFRGYWSHGGDPSIWGPDLTRALLTDAIWSGGSLGGERWFTRLWAEHRGWFRISPAQSLGYRIQGGGTPQGWVADDGSRLPQQWQFQAGGIGRLRGHRFEAFPGDRILLGTLKYG</sequence>
<name>A0A956RRC7_UNCEI</name>
<feature type="non-terminal residue" evidence="2">
    <location>
        <position position="357"/>
    </location>
</feature>
<proteinExistence type="predicted"/>